<dbReference type="GO" id="GO:0005737">
    <property type="term" value="C:cytoplasm"/>
    <property type="evidence" value="ECO:0007669"/>
    <property type="project" value="TreeGrafter"/>
</dbReference>
<feature type="domain" description="Histone deacetylase" evidence="2">
    <location>
        <begin position="39"/>
        <end position="317"/>
    </location>
</feature>
<dbReference type="RefSeq" id="WP_146804363.1">
    <property type="nucleotide sequence ID" value="NZ_BJUK01000064.1"/>
</dbReference>
<evidence type="ECO:0000256" key="1">
    <source>
        <dbReference type="ARBA" id="ARBA00005947"/>
    </source>
</evidence>
<dbReference type="OrthoDB" id="9808367at2"/>
<dbReference type="GO" id="GO:0040029">
    <property type="term" value="P:epigenetic regulation of gene expression"/>
    <property type="evidence" value="ECO:0007669"/>
    <property type="project" value="TreeGrafter"/>
</dbReference>
<dbReference type="SUPFAM" id="SSF52768">
    <property type="entry name" value="Arginase/deacetylase"/>
    <property type="match status" value="1"/>
</dbReference>
<comment type="caution">
    <text evidence="3">The sequence shown here is derived from an EMBL/GenBank/DDBJ whole genome shotgun (WGS) entry which is preliminary data.</text>
</comment>
<evidence type="ECO:0000313" key="3">
    <source>
        <dbReference type="EMBL" id="GEK49043.1"/>
    </source>
</evidence>
<dbReference type="GO" id="GO:0004407">
    <property type="term" value="F:histone deacetylase activity"/>
    <property type="evidence" value="ECO:0007669"/>
    <property type="project" value="TreeGrafter"/>
</dbReference>
<dbReference type="InterPro" id="IPR000286">
    <property type="entry name" value="HDACs"/>
</dbReference>
<dbReference type="AlphaFoldDB" id="A0A510XCD0"/>
<organism evidence="3 4">
    <name type="scientific">Bisbaumannia pacifica</name>
    <dbReference type="NCBI Taxonomy" id="77098"/>
    <lineage>
        <taxon>Bacteria</taxon>
        <taxon>Pseudomonadati</taxon>
        <taxon>Pseudomonadota</taxon>
        <taxon>Gammaproteobacteria</taxon>
        <taxon>Oceanospirillales</taxon>
        <taxon>Halomonadaceae</taxon>
        <taxon>Bisbaumannia</taxon>
    </lineage>
</organism>
<dbReference type="EMBL" id="BJUK01000064">
    <property type="protein sequence ID" value="GEK49043.1"/>
    <property type="molecule type" value="Genomic_DNA"/>
</dbReference>
<dbReference type="Gene3D" id="3.40.800.20">
    <property type="entry name" value="Histone deacetylase domain"/>
    <property type="match status" value="1"/>
</dbReference>
<evidence type="ECO:0000259" key="2">
    <source>
        <dbReference type="Pfam" id="PF00850"/>
    </source>
</evidence>
<dbReference type="PANTHER" id="PTHR10625:SF31">
    <property type="entry name" value="HISTONE DEACETYLASE DOMAIN-CONTAINING PROTEIN"/>
    <property type="match status" value="1"/>
</dbReference>
<dbReference type="PANTHER" id="PTHR10625">
    <property type="entry name" value="HISTONE DEACETYLASE HDAC1-RELATED"/>
    <property type="match status" value="1"/>
</dbReference>
<evidence type="ECO:0000313" key="4">
    <source>
        <dbReference type="Proteomes" id="UP000321275"/>
    </source>
</evidence>
<dbReference type="Pfam" id="PF00850">
    <property type="entry name" value="Hist_deacetyl"/>
    <property type="match status" value="1"/>
</dbReference>
<dbReference type="CDD" id="cd09996">
    <property type="entry name" value="HDAC_classII_1"/>
    <property type="match status" value="1"/>
</dbReference>
<name>A0A510XCD0_9GAMM</name>
<accession>A0A510XCD0</accession>
<sequence>MATGLVFDESYFWYDSLNQPFPPFLVQPGANYDRPEIKRRFYNLLQQSGLAEQLVSIKPRRATDDEILRVHTGEYLDALKAQDKGVAAVAGPGAVFAAGGLDIALLAAGGAMTAVERVMAEEVDNAFAFVRPPGHHAESHRGAGFCVLNNVALAARHAQRLGCERVAIVDWDVHHGNGAQEIFWNDADVLTISIHQDYYFLEENTGTGDHRGGGKGFGRNINVPLPPGGGNRVYQEVFERVVMPALRRFNPDFIIVASGLDAGCYDPLARMAMTPRGFKYLAKGIRRAAEQLCNGRLVLCQEGGYDLASTPYMGLAVIEGISGIESGSDNAFESFGSTIAYTDEVLPHQEAVIALAEAHAGDVLTEQGSEQ</sequence>
<proteinExistence type="inferred from homology"/>
<keyword evidence="4" id="KW-1185">Reference proteome</keyword>
<protein>
    <submittedName>
        <fullName evidence="3">Class II histone deacetylase</fullName>
    </submittedName>
</protein>
<dbReference type="PRINTS" id="PR01270">
    <property type="entry name" value="HDASUPER"/>
</dbReference>
<comment type="similarity">
    <text evidence="1">Belongs to the histone deacetylase family.</text>
</comment>
<dbReference type="InterPro" id="IPR023696">
    <property type="entry name" value="Ureohydrolase_dom_sf"/>
</dbReference>
<reference evidence="3 4" key="1">
    <citation type="submission" date="2019-07" db="EMBL/GenBank/DDBJ databases">
        <title>Whole genome shotgun sequence of Halomonas pacifica NBRC 102220.</title>
        <authorList>
            <person name="Hosoyama A."/>
            <person name="Uohara A."/>
            <person name="Ohji S."/>
            <person name="Ichikawa N."/>
        </authorList>
    </citation>
    <scope>NUCLEOTIDE SEQUENCE [LARGE SCALE GENOMIC DNA]</scope>
    <source>
        <strain evidence="3 4">NBRC 102220</strain>
    </source>
</reference>
<gene>
    <name evidence="3" type="ORF">HPA02_33260</name>
</gene>
<dbReference type="InterPro" id="IPR037138">
    <property type="entry name" value="His_deacetylse_dom_sf"/>
</dbReference>
<dbReference type="InterPro" id="IPR023801">
    <property type="entry name" value="His_deacetylse_dom"/>
</dbReference>
<dbReference type="Proteomes" id="UP000321275">
    <property type="component" value="Unassembled WGS sequence"/>
</dbReference>